<name>A0A9D1KHZ5_9BACT</name>
<evidence type="ECO:0000313" key="2">
    <source>
        <dbReference type="EMBL" id="HIT47467.1"/>
    </source>
</evidence>
<feature type="domain" description="Polymerase beta nucleotidyltransferase" evidence="1">
    <location>
        <begin position="16"/>
        <end position="107"/>
    </location>
</feature>
<evidence type="ECO:0000259" key="1">
    <source>
        <dbReference type="Pfam" id="PF18765"/>
    </source>
</evidence>
<organism evidence="2 3">
    <name type="scientific">Candidatus Cryptobacteroides merdipullorum</name>
    <dbReference type="NCBI Taxonomy" id="2840771"/>
    <lineage>
        <taxon>Bacteria</taxon>
        <taxon>Pseudomonadati</taxon>
        <taxon>Bacteroidota</taxon>
        <taxon>Bacteroidia</taxon>
        <taxon>Bacteroidales</taxon>
        <taxon>Candidatus Cryptobacteroides</taxon>
    </lineage>
</organism>
<dbReference type="AlphaFoldDB" id="A0A9D1KHZ5"/>
<comment type="caution">
    <text evidence="2">The sequence shown here is derived from an EMBL/GenBank/DDBJ whole genome shotgun (WGS) entry which is preliminary data.</text>
</comment>
<dbReference type="SUPFAM" id="SSF81301">
    <property type="entry name" value="Nucleotidyltransferase"/>
    <property type="match status" value="1"/>
</dbReference>
<protein>
    <submittedName>
        <fullName evidence="2">Nucleotidyltransferase domain-containing protein</fullName>
    </submittedName>
</protein>
<sequence>MNNDISLAGLKRTDLEKLSEVFRKHPAVEKAILYGSRAIGNFKPFSDVDITLLGEGISGSEFNRLFLDIDDLMLPYNVDLSLFSSLSNSRLREHIDRVGIVIYDKNDKQ</sequence>
<dbReference type="Gene3D" id="3.30.460.10">
    <property type="entry name" value="Beta Polymerase, domain 2"/>
    <property type="match status" value="1"/>
</dbReference>
<dbReference type="Proteomes" id="UP000886881">
    <property type="component" value="Unassembled WGS sequence"/>
</dbReference>
<gene>
    <name evidence="2" type="ORF">IAC35_06385</name>
</gene>
<dbReference type="CDD" id="cd05403">
    <property type="entry name" value="NT_KNTase_like"/>
    <property type="match status" value="1"/>
</dbReference>
<dbReference type="InterPro" id="IPR043519">
    <property type="entry name" value="NT_sf"/>
</dbReference>
<evidence type="ECO:0000313" key="3">
    <source>
        <dbReference type="Proteomes" id="UP000886881"/>
    </source>
</evidence>
<reference evidence="2" key="2">
    <citation type="journal article" date="2021" name="PeerJ">
        <title>Extensive microbial diversity within the chicken gut microbiome revealed by metagenomics and culture.</title>
        <authorList>
            <person name="Gilroy R."/>
            <person name="Ravi A."/>
            <person name="Getino M."/>
            <person name="Pursley I."/>
            <person name="Horton D.L."/>
            <person name="Alikhan N.F."/>
            <person name="Baker D."/>
            <person name="Gharbi K."/>
            <person name="Hall N."/>
            <person name="Watson M."/>
            <person name="Adriaenssens E.M."/>
            <person name="Foster-Nyarko E."/>
            <person name="Jarju S."/>
            <person name="Secka A."/>
            <person name="Antonio M."/>
            <person name="Oren A."/>
            <person name="Chaudhuri R.R."/>
            <person name="La Ragione R."/>
            <person name="Hildebrand F."/>
            <person name="Pallen M.J."/>
        </authorList>
    </citation>
    <scope>NUCLEOTIDE SEQUENCE</scope>
    <source>
        <strain evidence="2">ChiHecec2B26-709</strain>
    </source>
</reference>
<dbReference type="EMBL" id="DVLC01000119">
    <property type="protein sequence ID" value="HIT47467.1"/>
    <property type="molecule type" value="Genomic_DNA"/>
</dbReference>
<reference evidence="2" key="1">
    <citation type="submission" date="2020-10" db="EMBL/GenBank/DDBJ databases">
        <authorList>
            <person name="Gilroy R."/>
        </authorList>
    </citation>
    <scope>NUCLEOTIDE SEQUENCE</scope>
    <source>
        <strain evidence="2">ChiHecec2B26-709</strain>
    </source>
</reference>
<dbReference type="InterPro" id="IPR041633">
    <property type="entry name" value="Polbeta"/>
</dbReference>
<dbReference type="Pfam" id="PF18765">
    <property type="entry name" value="Polbeta"/>
    <property type="match status" value="1"/>
</dbReference>
<proteinExistence type="predicted"/>
<accession>A0A9D1KHZ5</accession>